<proteinExistence type="predicted"/>
<accession>A0ABD0LDT4</accession>
<feature type="non-terminal residue" evidence="3">
    <location>
        <position position="167"/>
    </location>
</feature>
<dbReference type="InterPro" id="IPR000742">
    <property type="entry name" value="EGF"/>
</dbReference>
<sequence>PVSLQSDLELTCKETWIKGTTVTLQCTILRASYPSKCRSFGNITQFRRRDGFTFVKNCSVPNFSSCTRSALPPTGCACVQSSPNYVLEYNFPADESYNGTWDCTIGCFVGSTPALTLTTANCGTTVLDPCQTPACENGGVCTKNASEADGYTCNCTKDWIGKTCSMS</sequence>
<organism evidence="3 4">
    <name type="scientific">Batillaria attramentaria</name>
    <dbReference type="NCBI Taxonomy" id="370345"/>
    <lineage>
        <taxon>Eukaryota</taxon>
        <taxon>Metazoa</taxon>
        <taxon>Spiralia</taxon>
        <taxon>Lophotrochozoa</taxon>
        <taxon>Mollusca</taxon>
        <taxon>Gastropoda</taxon>
        <taxon>Caenogastropoda</taxon>
        <taxon>Sorbeoconcha</taxon>
        <taxon>Cerithioidea</taxon>
        <taxon>Batillariidae</taxon>
        <taxon>Batillaria</taxon>
    </lineage>
</organism>
<dbReference type="PROSITE" id="PS50026">
    <property type="entry name" value="EGF_3"/>
    <property type="match status" value="1"/>
</dbReference>
<dbReference type="SMART" id="SM00181">
    <property type="entry name" value="EGF"/>
    <property type="match status" value="1"/>
</dbReference>
<dbReference type="Gene3D" id="2.10.25.10">
    <property type="entry name" value="Laminin"/>
    <property type="match status" value="1"/>
</dbReference>
<evidence type="ECO:0000313" key="4">
    <source>
        <dbReference type="Proteomes" id="UP001519460"/>
    </source>
</evidence>
<comment type="caution">
    <text evidence="1">Lacks conserved residue(s) required for the propagation of feature annotation.</text>
</comment>
<keyword evidence="1" id="KW-0245">EGF-like domain</keyword>
<comment type="caution">
    <text evidence="3">The sequence shown here is derived from an EMBL/GenBank/DDBJ whole genome shotgun (WGS) entry which is preliminary data.</text>
</comment>
<evidence type="ECO:0000313" key="3">
    <source>
        <dbReference type="EMBL" id="KAK7497482.1"/>
    </source>
</evidence>
<feature type="domain" description="EGF-like" evidence="2">
    <location>
        <begin position="126"/>
        <end position="165"/>
    </location>
</feature>
<dbReference type="EMBL" id="JACVVK020000058">
    <property type="protein sequence ID" value="KAK7497482.1"/>
    <property type="molecule type" value="Genomic_DNA"/>
</dbReference>
<dbReference type="AlphaFoldDB" id="A0ABD0LDT4"/>
<protein>
    <recommendedName>
        <fullName evidence="2">EGF-like domain-containing protein</fullName>
    </recommendedName>
</protein>
<gene>
    <name evidence="3" type="ORF">BaRGS_00011324</name>
</gene>
<feature type="disulfide bond" evidence="1">
    <location>
        <begin position="155"/>
        <end position="164"/>
    </location>
</feature>
<reference evidence="3 4" key="1">
    <citation type="journal article" date="2023" name="Sci. Data">
        <title>Genome assembly of the Korean intertidal mud-creeper Batillaria attramentaria.</title>
        <authorList>
            <person name="Patra A.K."/>
            <person name="Ho P.T."/>
            <person name="Jun S."/>
            <person name="Lee S.J."/>
            <person name="Kim Y."/>
            <person name="Won Y.J."/>
        </authorList>
    </citation>
    <scope>NUCLEOTIDE SEQUENCE [LARGE SCALE GENOMIC DNA]</scope>
    <source>
        <strain evidence="3">Wonlab-2016</strain>
    </source>
</reference>
<name>A0ABD0LDT4_9CAEN</name>
<feature type="non-terminal residue" evidence="3">
    <location>
        <position position="1"/>
    </location>
</feature>
<keyword evidence="4" id="KW-1185">Reference proteome</keyword>
<dbReference type="Proteomes" id="UP001519460">
    <property type="component" value="Unassembled WGS sequence"/>
</dbReference>
<keyword evidence="1" id="KW-1015">Disulfide bond</keyword>
<dbReference type="SUPFAM" id="SSF57196">
    <property type="entry name" value="EGF/Laminin"/>
    <property type="match status" value="1"/>
</dbReference>
<dbReference type="PROSITE" id="PS00022">
    <property type="entry name" value="EGF_1"/>
    <property type="match status" value="1"/>
</dbReference>
<evidence type="ECO:0000259" key="2">
    <source>
        <dbReference type="PROSITE" id="PS50026"/>
    </source>
</evidence>
<evidence type="ECO:0000256" key="1">
    <source>
        <dbReference type="PROSITE-ProRule" id="PRU00076"/>
    </source>
</evidence>